<dbReference type="Proteomes" id="UP000887013">
    <property type="component" value="Unassembled WGS sequence"/>
</dbReference>
<accession>A0A8X6N9S0</accession>
<reference evidence="2" key="1">
    <citation type="submission" date="2020-08" db="EMBL/GenBank/DDBJ databases">
        <title>Multicomponent nature underlies the extraordinary mechanical properties of spider dragline silk.</title>
        <authorList>
            <person name="Kono N."/>
            <person name="Nakamura H."/>
            <person name="Mori M."/>
            <person name="Yoshida Y."/>
            <person name="Ohtoshi R."/>
            <person name="Malay A.D."/>
            <person name="Moran D.A.P."/>
            <person name="Tomita M."/>
            <person name="Numata K."/>
            <person name="Arakawa K."/>
        </authorList>
    </citation>
    <scope>NUCLEOTIDE SEQUENCE</scope>
</reference>
<dbReference type="AlphaFoldDB" id="A0A8X6N9S0"/>
<organism evidence="2 3">
    <name type="scientific">Nephila pilipes</name>
    <name type="common">Giant wood spider</name>
    <name type="synonym">Nephila maculata</name>
    <dbReference type="NCBI Taxonomy" id="299642"/>
    <lineage>
        <taxon>Eukaryota</taxon>
        <taxon>Metazoa</taxon>
        <taxon>Ecdysozoa</taxon>
        <taxon>Arthropoda</taxon>
        <taxon>Chelicerata</taxon>
        <taxon>Arachnida</taxon>
        <taxon>Araneae</taxon>
        <taxon>Araneomorphae</taxon>
        <taxon>Entelegynae</taxon>
        <taxon>Araneoidea</taxon>
        <taxon>Nephilidae</taxon>
        <taxon>Nephila</taxon>
    </lineage>
</organism>
<gene>
    <name evidence="2" type="ORF">NPIL_32751</name>
</gene>
<dbReference type="EMBL" id="BMAW01055543">
    <property type="protein sequence ID" value="GFT01392.1"/>
    <property type="molecule type" value="Genomic_DNA"/>
</dbReference>
<evidence type="ECO:0000313" key="2">
    <source>
        <dbReference type="EMBL" id="GFT01392.1"/>
    </source>
</evidence>
<name>A0A8X6N9S0_NEPPI</name>
<evidence type="ECO:0000313" key="3">
    <source>
        <dbReference type="Proteomes" id="UP000887013"/>
    </source>
</evidence>
<feature type="region of interest" description="Disordered" evidence="1">
    <location>
        <begin position="111"/>
        <end position="135"/>
    </location>
</feature>
<keyword evidence="3" id="KW-1185">Reference proteome</keyword>
<proteinExistence type="predicted"/>
<comment type="caution">
    <text evidence="2">The sequence shown here is derived from an EMBL/GenBank/DDBJ whole genome shotgun (WGS) entry which is preliminary data.</text>
</comment>
<protein>
    <submittedName>
        <fullName evidence="2">Uncharacterized protein</fullName>
    </submittedName>
</protein>
<evidence type="ECO:0000256" key="1">
    <source>
        <dbReference type="SAM" id="MobiDB-lite"/>
    </source>
</evidence>
<sequence length="135" mass="14866">MCGRTSTQIPGITCEVVVVTATMLLDGGGDSERDWLGTIRTKVGPFIKTSNEQSGGLRRGVKGTTVEIERTNRKMKRIRAGLNDPCGFLKEESQHYARIISAKKQTIIPGNGRSKCTRLDMPSLTPKKNEPNEFT</sequence>